<organism evidence="4 5">
    <name type="scientific">Phaeoacremonium minimum (strain UCR-PA7)</name>
    <name type="common">Esca disease fungus</name>
    <name type="synonym">Togninia minima</name>
    <dbReference type="NCBI Taxonomy" id="1286976"/>
    <lineage>
        <taxon>Eukaryota</taxon>
        <taxon>Fungi</taxon>
        <taxon>Dikarya</taxon>
        <taxon>Ascomycota</taxon>
        <taxon>Pezizomycotina</taxon>
        <taxon>Sordariomycetes</taxon>
        <taxon>Sordariomycetidae</taxon>
        <taxon>Togniniales</taxon>
        <taxon>Togniniaceae</taxon>
        <taxon>Phaeoacremonium</taxon>
    </lineage>
</organism>
<proteinExistence type="predicted"/>
<keyword evidence="5" id="KW-1185">Reference proteome</keyword>
<dbReference type="eggNOG" id="ENOG502S12R">
    <property type="taxonomic scope" value="Eukaryota"/>
</dbReference>
<dbReference type="InterPro" id="IPR008030">
    <property type="entry name" value="NmrA-like"/>
</dbReference>
<sequence length="299" mass="32148">MASIKNVAIAGAAGSLGSVVFKQLVNSGKYNVRVLRRLGSQSKYPPGTDVADVDFESVDSLKAALAGQDAVVATLATESIGAQKTLIDASIAAGVKRFLPSDFGSNLDNPKTRALPVYTQKVQIQDYLAEKAKTTGLTYTIVYNSAFLDWGLEKGFILNTSDGKPTIIDGGDLPFSATTLTTVGDAVVAVLAHPEETKNRAVYIEDIKVTQNQLLAIAKKLAPHKTWQPQHVKLDDMTAAADARLKQGLFDMQTFAPYLFRAVLDQEYGGNFTKTDNELLGLKGKTEKDIAGILEPLLK</sequence>
<gene>
    <name evidence="4" type="ORF">UCRPA7_8541</name>
</gene>
<dbReference type="RefSeq" id="XP_007919244.1">
    <property type="nucleotide sequence ID" value="XM_007921053.1"/>
</dbReference>
<accession>R8B9R3</accession>
<dbReference type="EMBL" id="KB933365">
    <property type="protein sequence ID" value="EON96022.1"/>
    <property type="molecule type" value="Genomic_DNA"/>
</dbReference>
<dbReference type="InterPro" id="IPR036291">
    <property type="entry name" value="NAD(P)-bd_dom_sf"/>
</dbReference>
<evidence type="ECO:0000256" key="2">
    <source>
        <dbReference type="ARBA" id="ARBA00023002"/>
    </source>
</evidence>
<dbReference type="PANTHER" id="PTHR47706">
    <property type="entry name" value="NMRA-LIKE FAMILY PROTEIN"/>
    <property type="match status" value="1"/>
</dbReference>
<keyword evidence="2" id="KW-0560">Oxidoreductase</keyword>
<dbReference type="SUPFAM" id="SSF51735">
    <property type="entry name" value="NAD(P)-binding Rossmann-fold domains"/>
    <property type="match status" value="1"/>
</dbReference>
<dbReference type="OrthoDB" id="9974981at2759"/>
<dbReference type="Gene3D" id="3.40.50.720">
    <property type="entry name" value="NAD(P)-binding Rossmann-like Domain"/>
    <property type="match status" value="1"/>
</dbReference>
<dbReference type="Proteomes" id="UP000014074">
    <property type="component" value="Unassembled WGS sequence"/>
</dbReference>
<evidence type="ECO:0000256" key="1">
    <source>
        <dbReference type="ARBA" id="ARBA00022857"/>
    </source>
</evidence>
<reference evidence="5" key="1">
    <citation type="journal article" date="2013" name="Genome Announc.">
        <title>Draft genome sequence of the ascomycete Phaeoacremonium aleophilum strain UCR-PA7, a causal agent of the esca disease complex in grapevines.</title>
        <authorList>
            <person name="Blanco-Ulate B."/>
            <person name="Rolshausen P."/>
            <person name="Cantu D."/>
        </authorList>
    </citation>
    <scope>NUCLEOTIDE SEQUENCE [LARGE SCALE GENOMIC DNA]</scope>
    <source>
        <strain evidence="5">UCR-PA7</strain>
    </source>
</reference>
<dbReference type="CDD" id="cd05259">
    <property type="entry name" value="PCBER_SDR_a"/>
    <property type="match status" value="1"/>
</dbReference>
<dbReference type="PANTHER" id="PTHR47706:SF1">
    <property type="entry name" value="CIPA-LIKE, PUTATIVE (AFU_ORTHOLOGUE AFUA_1G12460)-RELATED"/>
    <property type="match status" value="1"/>
</dbReference>
<evidence type="ECO:0000313" key="5">
    <source>
        <dbReference type="Proteomes" id="UP000014074"/>
    </source>
</evidence>
<dbReference type="GO" id="GO:0016491">
    <property type="term" value="F:oxidoreductase activity"/>
    <property type="evidence" value="ECO:0007669"/>
    <property type="project" value="UniProtKB-KW"/>
</dbReference>
<dbReference type="AlphaFoldDB" id="R8B9R3"/>
<dbReference type="KEGG" id="tmn:UCRPA7_8541"/>
<feature type="domain" description="NmrA-like" evidence="3">
    <location>
        <begin position="5"/>
        <end position="221"/>
    </location>
</feature>
<evidence type="ECO:0000259" key="3">
    <source>
        <dbReference type="Pfam" id="PF05368"/>
    </source>
</evidence>
<dbReference type="InterPro" id="IPR051609">
    <property type="entry name" value="NmrA/Isoflavone_reductase-like"/>
</dbReference>
<name>R8B9R3_PHAM7</name>
<dbReference type="GeneID" id="19329402"/>
<dbReference type="Pfam" id="PF05368">
    <property type="entry name" value="NmrA"/>
    <property type="match status" value="1"/>
</dbReference>
<dbReference type="HOGENOM" id="CLU_044876_3_2_1"/>
<dbReference type="Gene3D" id="3.90.25.10">
    <property type="entry name" value="UDP-galactose 4-epimerase, domain 1"/>
    <property type="match status" value="1"/>
</dbReference>
<dbReference type="InterPro" id="IPR045312">
    <property type="entry name" value="PCBER-like"/>
</dbReference>
<keyword evidence="1" id="KW-0521">NADP</keyword>
<protein>
    <submittedName>
        <fullName evidence="4">Putative oxidoreductase-protein</fullName>
    </submittedName>
</protein>
<evidence type="ECO:0000313" key="4">
    <source>
        <dbReference type="EMBL" id="EON96022.1"/>
    </source>
</evidence>